<evidence type="ECO:0000313" key="2">
    <source>
        <dbReference type="Proteomes" id="UP000472260"/>
    </source>
</evidence>
<dbReference type="AlphaFoldDB" id="A0A671SCA7"/>
<reference evidence="1" key="2">
    <citation type="submission" date="2025-09" db="UniProtKB">
        <authorList>
            <consortium name="Ensembl"/>
        </authorList>
    </citation>
    <scope>IDENTIFICATION</scope>
</reference>
<organism evidence="1 2">
    <name type="scientific">Sinocyclocheilus anshuiensis</name>
    <dbReference type="NCBI Taxonomy" id="1608454"/>
    <lineage>
        <taxon>Eukaryota</taxon>
        <taxon>Metazoa</taxon>
        <taxon>Chordata</taxon>
        <taxon>Craniata</taxon>
        <taxon>Vertebrata</taxon>
        <taxon>Euteleostomi</taxon>
        <taxon>Actinopterygii</taxon>
        <taxon>Neopterygii</taxon>
        <taxon>Teleostei</taxon>
        <taxon>Ostariophysi</taxon>
        <taxon>Cypriniformes</taxon>
        <taxon>Cyprinidae</taxon>
        <taxon>Cyprininae</taxon>
        <taxon>Sinocyclocheilus</taxon>
    </lineage>
</organism>
<keyword evidence="2" id="KW-1185">Reference proteome</keyword>
<reference evidence="1" key="1">
    <citation type="submission" date="2025-08" db="UniProtKB">
        <authorList>
            <consortium name="Ensembl"/>
        </authorList>
    </citation>
    <scope>IDENTIFICATION</scope>
</reference>
<proteinExistence type="predicted"/>
<dbReference type="Ensembl" id="ENSSANT00000099659.1">
    <property type="protein sequence ID" value="ENSSANP00000093839.1"/>
    <property type="gene ID" value="ENSSANG00000046254.1"/>
</dbReference>
<evidence type="ECO:0000313" key="1">
    <source>
        <dbReference type="Ensembl" id="ENSSANP00000093839.1"/>
    </source>
</evidence>
<dbReference type="Proteomes" id="UP000472260">
    <property type="component" value="Unassembled WGS sequence"/>
</dbReference>
<accession>A0A671SCA7</accession>
<name>A0A671SCA7_9TELE</name>
<protein>
    <submittedName>
        <fullName evidence="1">Uncharacterized protein</fullName>
    </submittedName>
</protein>
<sequence>KNTGIRSLSSDLSLTASHVETEHRGSSAIQRERRASGEPYWAYSGESLSPFVRSISKQHCLLSISLSVCGESTLLGNLMSIFPFEKQQVGLV</sequence>